<dbReference type="SMART" id="SM00304">
    <property type="entry name" value="HAMP"/>
    <property type="match status" value="2"/>
</dbReference>
<dbReference type="Pfam" id="PF00672">
    <property type="entry name" value="HAMP"/>
    <property type="match status" value="1"/>
</dbReference>
<dbReference type="GO" id="GO:0004888">
    <property type="term" value="F:transmembrane signaling receptor activity"/>
    <property type="evidence" value="ECO:0007669"/>
    <property type="project" value="TreeGrafter"/>
</dbReference>
<dbReference type="PROSITE" id="PS50111">
    <property type="entry name" value="CHEMOTAXIS_TRANSDUC_2"/>
    <property type="match status" value="1"/>
</dbReference>
<evidence type="ECO:0000256" key="3">
    <source>
        <dbReference type="SAM" id="Coils"/>
    </source>
</evidence>
<dbReference type="SUPFAM" id="SSF58104">
    <property type="entry name" value="Methyl-accepting chemotaxis protein (MCP) signaling domain"/>
    <property type="match status" value="1"/>
</dbReference>
<dbReference type="Pfam" id="PF13188">
    <property type="entry name" value="PAS_8"/>
    <property type="match status" value="1"/>
</dbReference>
<feature type="domain" description="PAS" evidence="6">
    <location>
        <begin position="287"/>
        <end position="329"/>
    </location>
</feature>
<gene>
    <name evidence="8" type="ORF">MNBD_GAMMA26-791</name>
</gene>
<dbReference type="GO" id="GO:0006935">
    <property type="term" value="P:chemotaxis"/>
    <property type="evidence" value="ECO:0007669"/>
    <property type="project" value="UniProtKB-KW"/>
</dbReference>
<dbReference type="PANTHER" id="PTHR43531">
    <property type="entry name" value="PROTEIN ICFG"/>
    <property type="match status" value="1"/>
</dbReference>
<dbReference type="InterPro" id="IPR000014">
    <property type="entry name" value="PAS"/>
</dbReference>
<keyword evidence="1" id="KW-0488">Methylation</keyword>
<accession>A0A3B1B414</accession>
<dbReference type="CDD" id="cd11386">
    <property type="entry name" value="MCP_signal"/>
    <property type="match status" value="1"/>
</dbReference>
<dbReference type="EMBL" id="UOFX01000078">
    <property type="protein sequence ID" value="VAX10872.1"/>
    <property type="molecule type" value="Genomic_DNA"/>
</dbReference>
<evidence type="ECO:0000259" key="7">
    <source>
        <dbReference type="PROSITE" id="PS50885"/>
    </source>
</evidence>
<dbReference type="AlphaFoldDB" id="A0A3B1B414"/>
<dbReference type="PANTHER" id="PTHR43531:SF14">
    <property type="entry name" value="METHYL-ACCEPTING CHEMOTAXIS PROTEIN I-RELATED"/>
    <property type="match status" value="1"/>
</dbReference>
<keyword evidence="3" id="KW-0175">Coiled coil</keyword>
<dbReference type="FunFam" id="3.30.450.20:FF:000075">
    <property type="entry name" value="Methyl-accepting chemotaxis protein"/>
    <property type="match status" value="1"/>
</dbReference>
<dbReference type="PROSITE" id="PS50112">
    <property type="entry name" value="PAS"/>
    <property type="match status" value="1"/>
</dbReference>
<dbReference type="InterPro" id="IPR004089">
    <property type="entry name" value="MCPsignal_dom"/>
</dbReference>
<dbReference type="Gene3D" id="3.30.450.20">
    <property type="entry name" value="PAS domain"/>
    <property type="match status" value="1"/>
</dbReference>
<reference evidence="8" key="1">
    <citation type="submission" date="2018-06" db="EMBL/GenBank/DDBJ databases">
        <authorList>
            <person name="Zhirakovskaya E."/>
        </authorList>
    </citation>
    <scope>NUCLEOTIDE SEQUENCE</scope>
</reference>
<dbReference type="GO" id="GO:0007165">
    <property type="term" value="P:signal transduction"/>
    <property type="evidence" value="ECO:0007669"/>
    <property type="project" value="InterPro"/>
</dbReference>
<dbReference type="Pfam" id="PF18947">
    <property type="entry name" value="HAMP_2"/>
    <property type="match status" value="1"/>
</dbReference>
<feature type="compositionally biased region" description="Polar residues" evidence="4">
    <location>
        <begin position="520"/>
        <end position="560"/>
    </location>
</feature>
<organism evidence="8">
    <name type="scientific">hydrothermal vent metagenome</name>
    <dbReference type="NCBI Taxonomy" id="652676"/>
    <lineage>
        <taxon>unclassified sequences</taxon>
        <taxon>metagenomes</taxon>
        <taxon>ecological metagenomes</taxon>
    </lineage>
</organism>
<dbReference type="SUPFAM" id="SSF158472">
    <property type="entry name" value="HAMP domain-like"/>
    <property type="match status" value="1"/>
</dbReference>
<feature type="region of interest" description="Disordered" evidence="4">
    <location>
        <begin position="513"/>
        <end position="567"/>
    </location>
</feature>
<evidence type="ECO:0000256" key="2">
    <source>
        <dbReference type="ARBA" id="ARBA00029447"/>
    </source>
</evidence>
<comment type="similarity">
    <text evidence="2">Belongs to the methyl-accepting chemotaxis (MCP) protein family.</text>
</comment>
<dbReference type="Gene3D" id="1.10.287.950">
    <property type="entry name" value="Methyl-accepting chemotaxis protein"/>
    <property type="match status" value="1"/>
</dbReference>
<proteinExistence type="inferred from homology"/>
<evidence type="ECO:0000313" key="8">
    <source>
        <dbReference type="EMBL" id="VAX10872.1"/>
    </source>
</evidence>
<dbReference type="CDD" id="cd06225">
    <property type="entry name" value="HAMP"/>
    <property type="match status" value="1"/>
</dbReference>
<dbReference type="InterPro" id="IPR051310">
    <property type="entry name" value="MCP_chemotaxis"/>
</dbReference>
<dbReference type="SMART" id="SM00283">
    <property type="entry name" value="MA"/>
    <property type="match status" value="1"/>
</dbReference>
<feature type="domain" description="HAMP" evidence="7">
    <location>
        <begin position="449"/>
        <end position="501"/>
    </location>
</feature>
<dbReference type="PROSITE" id="PS51257">
    <property type="entry name" value="PROKAR_LIPOPROTEIN"/>
    <property type="match status" value="1"/>
</dbReference>
<evidence type="ECO:0000259" key="5">
    <source>
        <dbReference type="PROSITE" id="PS50111"/>
    </source>
</evidence>
<feature type="domain" description="Methyl-accepting transducer" evidence="5">
    <location>
        <begin position="506"/>
        <end position="735"/>
    </location>
</feature>
<dbReference type="SUPFAM" id="SSF55785">
    <property type="entry name" value="PYP-like sensor domain (PAS domain)"/>
    <property type="match status" value="1"/>
</dbReference>
<evidence type="ECO:0000256" key="1">
    <source>
        <dbReference type="ARBA" id="ARBA00022481"/>
    </source>
</evidence>
<evidence type="ECO:0000259" key="6">
    <source>
        <dbReference type="PROSITE" id="PS50112"/>
    </source>
</evidence>
<feature type="coiled-coil region" evidence="3">
    <location>
        <begin position="85"/>
        <end position="112"/>
    </location>
</feature>
<keyword evidence="8" id="KW-0675">Receptor</keyword>
<dbReference type="Gene3D" id="6.10.340.10">
    <property type="match status" value="1"/>
</dbReference>
<evidence type="ECO:0000256" key="4">
    <source>
        <dbReference type="SAM" id="MobiDB-lite"/>
    </source>
</evidence>
<sequence length="752" mass="80540">MTIKFKMLGGGIVISILLACVLALTIFSFTNLSGGFLQVVEKSTTGVENSRSTETSIVKANGHLSQISTDMLAVVDNIHRTNMTVRVLERKIKQLSATMNELVTEVSEIGEELPEGIAKDSLDDVTDAVGDIEETMRREALINLSTTVNKMKEFTNNINIQVASIKSLSGELNQVKKLSSEVVAANQDIQSLAENSSAEIGLSQNAISIVLSILVLLSAGGAIVVTRSITKPLNQAIRIAGAIADGNLDNHIEINTKDEVGQLLSALKTMQNNLKQQIETERKYAAETNRIKVALDNVSGNVMVADADNNIIYLNKAAQQLFHDAEDDIRHELTDFDAGSLLGSNIDIFHKNPAHQQDLLAEMTGSVESEFPIGSRTMRIIINPVIDINGIRMGTAVEWTDRTQELAVEREVGDIVNAARNGDLSQRIDLTGKAGFLSILAGGINELVNVTDQVINQTVGVLEALSTGDLTRNASNKYEGSFGRLANNINQTIDQLNKIVAQILESSSCISTSSREISSGNENMSQRTESQASCLEETASTMEEFTSTSKQSADNAQEANKSAKAAQELAEKGGSVVNEAVVAMSEISNSSNKIADIIGVIDDIAFQTNLLALNASVEAARAGEQGRGFAVVATEVRNLAGRSATAAKEIKNLIQDSVEKVNTGTELVNRSGKTLDSIVSAVKNVGTVISEIADATREQSIGIEQINQAVSQLDDMTQQNAALAEQTSATSHSLNNQASDMTKLMDFFRTAG</sequence>
<protein>
    <submittedName>
        <fullName evidence="8">Methyl-accepting chemotaxis protein I (Serine chemoreceptor protein)</fullName>
    </submittedName>
</protein>
<dbReference type="Pfam" id="PF00015">
    <property type="entry name" value="MCPsignal"/>
    <property type="match status" value="1"/>
</dbReference>
<dbReference type="GO" id="GO:0005886">
    <property type="term" value="C:plasma membrane"/>
    <property type="evidence" value="ECO:0007669"/>
    <property type="project" value="TreeGrafter"/>
</dbReference>
<dbReference type="InterPro" id="IPR003660">
    <property type="entry name" value="HAMP_dom"/>
</dbReference>
<feature type="domain" description="HAMP" evidence="7">
    <location>
        <begin position="227"/>
        <end position="279"/>
    </location>
</feature>
<dbReference type="InterPro" id="IPR035965">
    <property type="entry name" value="PAS-like_dom_sf"/>
</dbReference>
<dbReference type="FunFam" id="1.10.287.950:FF:000001">
    <property type="entry name" value="Methyl-accepting chemotaxis sensory transducer"/>
    <property type="match status" value="1"/>
</dbReference>
<dbReference type="PROSITE" id="PS50885">
    <property type="entry name" value="HAMP"/>
    <property type="match status" value="2"/>
</dbReference>
<name>A0A3B1B414_9ZZZZ</name>